<evidence type="ECO:0000256" key="5">
    <source>
        <dbReference type="ARBA" id="ARBA00023027"/>
    </source>
</evidence>
<keyword evidence="4" id="KW-0479">Metal-binding</keyword>
<dbReference type="PIRSF" id="PIRSF001455">
    <property type="entry name" value="DHQ_synth"/>
    <property type="match status" value="1"/>
</dbReference>
<dbReference type="InterPro" id="IPR056179">
    <property type="entry name" value="DHQS_C"/>
</dbReference>
<evidence type="ECO:0000259" key="9">
    <source>
        <dbReference type="Pfam" id="PF01761"/>
    </source>
</evidence>
<proteinExistence type="predicted"/>
<dbReference type="GO" id="GO:0008652">
    <property type="term" value="P:amino acid biosynthetic process"/>
    <property type="evidence" value="ECO:0007669"/>
    <property type="project" value="UniProtKB-KW"/>
</dbReference>
<evidence type="ECO:0000256" key="2">
    <source>
        <dbReference type="ARBA" id="ARBA00001941"/>
    </source>
</evidence>
<evidence type="ECO:0000256" key="8">
    <source>
        <dbReference type="ARBA" id="ARBA00023285"/>
    </source>
</evidence>
<feature type="domain" description="3-dehydroquinate synthase C-terminal" evidence="10">
    <location>
        <begin position="167"/>
        <end position="313"/>
    </location>
</feature>
<keyword evidence="3" id="KW-0028">Amino-acid biosynthesis</keyword>
<name>A0A9D9H1Y4_9SPIO</name>
<keyword evidence="5" id="KW-0520">NAD</keyword>
<accession>A0A9D9H1Y4</accession>
<evidence type="ECO:0000256" key="6">
    <source>
        <dbReference type="ARBA" id="ARBA00023141"/>
    </source>
</evidence>
<dbReference type="Proteomes" id="UP000823615">
    <property type="component" value="Unassembled WGS sequence"/>
</dbReference>
<evidence type="ECO:0000256" key="1">
    <source>
        <dbReference type="ARBA" id="ARBA00001911"/>
    </source>
</evidence>
<comment type="cofactor">
    <cofactor evidence="2">
        <name>Co(2+)</name>
        <dbReference type="ChEBI" id="CHEBI:48828"/>
    </cofactor>
</comment>
<gene>
    <name evidence="11" type="ORF">IAA97_03500</name>
</gene>
<dbReference type="GO" id="GO:0009073">
    <property type="term" value="P:aromatic amino acid family biosynthetic process"/>
    <property type="evidence" value="ECO:0007669"/>
    <property type="project" value="UniProtKB-KW"/>
</dbReference>
<keyword evidence="6" id="KW-0057">Aromatic amino acid biosynthesis</keyword>
<evidence type="ECO:0000256" key="7">
    <source>
        <dbReference type="ARBA" id="ARBA00023239"/>
    </source>
</evidence>
<dbReference type="PANTHER" id="PTHR43622:SF7">
    <property type="entry name" value="3-DEHYDROQUINATE SYNTHASE, CHLOROPLASTIC"/>
    <property type="match status" value="1"/>
</dbReference>
<reference evidence="11" key="1">
    <citation type="submission" date="2020-10" db="EMBL/GenBank/DDBJ databases">
        <authorList>
            <person name="Gilroy R."/>
        </authorList>
    </citation>
    <scope>NUCLEOTIDE SEQUENCE</scope>
    <source>
        <strain evidence="11">7293</strain>
    </source>
</reference>
<evidence type="ECO:0000256" key="3">
    <source>
        <dbReference type="ARBA" id="ARBA00022605"/>
    </source>
</evidence>
<evidence type="ECO:0000259" key="10">
    <source>
        <dbReference type="Pfam" id="PF24621"/>
    </source>
</evidence>
<dbReference type="InterPro" id="IPR030963">
    <property type="entry name" value="DHQ_synth_fam"/>
</dbReference>
<dbReference type="GO" id="GO:0046872">
    <property type="term" value="F:metal ion binding"/>
    <property type="evidence" value="ECO:0007669"/>
    <property type="project" value="UniProtKB-KW"/>
</dbReference>
<organism evidence="11 12">
    <name type="scientific">Candidatus Ornithospirochaeta stercoripullorum</name>
    <dbReference type="NCBI Taxonomy" id="2840899"/>
    <lineage>
        <taxon>Bacteria</taxon>
        <taxon>Pseudomonadati</taxon>
        <taxon>Spirochaetota</taxon>
        <taxon>Spirochaetia</taxon>
        <taxon>Spirochaetales</taxon>
        <taxon>Spirochaetaceae</taxon>
        <taxon>Spirochaetaceae incertae sedis</taxon>
        <taxon>Candidatus Ornithospirochaeta</taxon>
    </lineage>
</organism>
<evidence type="ECO:0000256" key="4">
    <source>
        <dbReference type="ARBA" id="ARBA00022723"/>
    </source>
</evidence>
<dbReference type="Pfam" id="PF01761">
    <property type="entry name" value="DHQ_synthase"/>
    <property type="match status" value="1"/>
</dbReference>
<comment type="cofactor">
    <cofactor evidence="1">
        <name>NAD(+)</name>
        <dbReference type="ChEBI" id="CHEBI:57540"/>
    </cofactor>
</comment>
<dbReference type="InterPro" id="IPR030960">
    <property type="entry name" value="DHQS/DOIS_N"/>
</dbReference>
<feature type="domain" description="3-dehydroquinate synthase N-terminal" evidence="9">
    <location>
        <begin position="53"/>
        <end position="165"/>
    </location>
</feature>
<dbReference type="Gene3D" id="3.40.50.1970">
    <property type="match status" value="1"/>
</dbReference>
<keyword evidence="8" id="KW-0170">Cobalt</keyword>
<sequence length="345" mass="37418">MERIFSVPLKGGNYTDVYFSETIDKERRITSGNAFAVADSNSSRYLPSGIPSLVLPPGEKEKNWAAVDKILSSSLAHGLARDSVFIGVGGGVILDMTAFAASLYMRGARLVLFPTTLLAMVDATLGGKTGIDYGGGKNLVGTFYPAEAVIISTSTLRTLPDKEFRCGMGEVVKHSFLSSDERLSEFLLTHRAEIERKDEKVLQEMIRLSLEVKIEYITRDPEEKKGIRGALNLGHTFGHALEALRGFSLSHGEAVAWGTAKALLVGKELGITPSSFADSGIELIKSFGFDTGYKLPQAEFDAYYKAIGKDKKKRGGEVRFVLMEGQGKPALQPLPENVIKAAVCC</sequence>
<comment type="caution">
    <text evidence="11">The sequence shown here is derived from an EMBL/GenBank/DDBJ whole genome shotgun (WGS) entry which is preliminary data.</text>
</comment>
<dbReference type="PANTHER" id="PTHR43622">
    <property type="entry name" value="3-DEHYDROQUINATE SYNTHASE"/>
    <property type="match status" value="1"/>
</dbReference>
<dbReference type="CDD" id="cd08195">
    <property type="entry name" value="DHQS"/>
    <property type="match status" value="1"/>
</dbReference>
<dbReference type="EMBL" id="JADIMT010000045">
    <property type="protein sequence ID" value="MBO8436025.1"/>
    <property type="molecule type" value="Genomic_DNA"/>
</dbReference>
<dbReference type="SUPFAM" id="SSF56796">
    <property type="entry name" value="Dehydroquinate synthase-like"/>
    <property type="match status" value="1"/>
</dbReference>
<dbReference type="InterPro" id="IPR050071">
    <property type="entry name" value="Dehydroquinate_synthase"/>
</dbReference>
<dbReference type="Gene3D" id="1.20.1090.10">
    <property type="entry name" value="Dehydroquinate synthase-like - alpha domain"/>
    <property type="match status" value="1"/>
</dbReference>
<evidence type="ECO:0000313" key="11">
    <source>
        <dbReference type="EMBL" id="MBO8436025.1"/>
    </source>
</evidence>
<dbReference type="Pfam" id="PF24621">
    <property type="entry name" value="DHQS_C"/>
    <property type="match status" value="1"/>
</dbReference>
<dbReference type="AlphaFoldDB" id="A0A9D9H1Y4"/>
<evidence type="ECO:0000313" key="12">
    <source>
        <dbReference type="Proteomes" id="UP000823615"/>
    </source>
</evidence>
<keyword evidence="7" id="KW-0456">Lyase</keyword>
<protein>
    <submittedName>
        <fullName evidence="11">3-dehydroquinate synthase</fullName>
    </submittedName>
</protein>
<dbReference type="GO" id="GO:0003856">
    <property type="term" value="F:3-dehydroquinate synthase activity"/>
    <property type="evidence" value="ECO:0007669"/>
    <property type="project" value="TreeGrafter"/>
</dbReference>
<reference evidence="11" key="2">
    <citation type="journal article" date="2021" name="PeerJ">
        <title>Extensive microbial diversity within the chicken gut microbiome revealed by metagenomics and culture.</title>
        <authorList>
            <person name="Gilroy R."/>
            <person name="Ravi A."/>
            <person name="Getino M."/>
            <person name="Pursley I."/>
            <person name="Horton D.L."/>
            <person name="Alikhan N.F."/>
            <person name="Baker D."/>
            <person name="Gharbi K."/>
            <person name="Hall N."/>
            <person name="Watson M."/>
            <person name="Adriaenssens E.M."/>
            <person name="Foster-Nyarko E."/>
            <person name="Jarju S."/>
            <person name="Secka A."/>
            <person name="Antonio M."/>
            <person name="Oren A."/>
            <person name="Chaudhuri R.R."/>
            <person name="La Ragione R."/>
            <person name="Hildebrand F."/>
            <person name="Pallen M.J."/>
        </authorList>
    </citation>
    <scope>NUCLEOTIDE SEQUENCE</scope>
    <source>
        <strain evidence="11">7293</strain>
    </source>
</reference>